<dbReference type="RefSeq" id="WP_086320597.1">
    <property type="nucleotide sequence ID" value="NZ_NASD01000019.1"/>
</dbReference>
<keyword evidence="2" id="KW-0813">Transport</keyword>
<feature type="transmembrane region" description="Helical" evidence="6">
    <location>
        <begin position="46"/>
        <end position="63"/>
    </location>
</feature>
<dbReference type="EMBL" id="NASK01000096">
    <property type="protein sequence ID" value="OTQ49305.1"/>
    <property type="molecule type" value="Genomic_DNA"/>
</dbReference>
<feature type="transmembrane region" description="Helical" evidence="6">
    <location>
        <begin position="14"/>
        <end position="34"/>
    </location>
</feature>
<keyword evidence="5 6" id="KW-0472">Membrane</keyword>
<dbReference type="CDD" id="cd17485">
    <property type="entry name" value="MFS_MFSD3"/>
    <property type="match status" value="1"/>
</dbReference>
<feature type="transmembrane region" description="Helical" evidence="6">
    <location>
        <begin position="355"/>
        <end position="375"/>
    </location>
</feature>
<feature type="transmembrane region" description="Helical" evidence="6">
    <location>
        <begin position="84"/>
        <end position="105"/>
    </location>
</feature>
<dbReference type="SUPFAM" id="SSF103473">
    <property type="entry name" value="MFS general substrate transporter"/>
    <property type="match status" value="1"/>
</dbReference>
<evidence type="ECO:0000256" key="4">
    <source>
        <dbReference type="ARBA" id="ARBA00022989"/>
    </source>
</evidence>
<sequence>MEYKTISADKQKNYFLFIIAQLYIIQGIPVGLAFDAYPILLRDSGVSLAVIAMIPLAGLPWVVKFLWAPIVENHWIDKIGYRKSWLLPMQCLLAILITIIAFTPFTSETTTYLLLVIILSCIVSATLDIATDGLAADLSQNNTISQINSIQVMGNITGMLIGGAGVTVCYDYLGKTYSILLLVVIIFVSILQLTIWTEPNLGHNSRSNSRARINNFFKRKNAYHMLLLAIMIPFAGSVILTTTKFILLDHGFSVSDVGIYTGIGGYLTMLLGCAIAAYLLKTKHPYQTLKLGFSLLFFLILFWCLLYYMPDYINPMTTTIMMTILGIGIGTINVSIYTITMIFAKQGKQTATDYAIFQSSLLFSEIIGSSISMTIAEYFNYLIAFLLALISIIVINLMIRNK</sequence>
<feature type="transmembrane region" description="Helical" evidence="6">
    <location>
        <begin position="222"/>
        <end position="247"/>
    </location>
</feature>
<dbReference type="AlphaFoldDB" id="A0A242NTY1"/>
<dbReference type="PANTHER" id="PTHR12778:SF10">
    <property type="entry name" value="MAJOR FACILITATOR SUPERFAMILY DOMAIN-CONTAINING PROTEIN 3"/>
    <property type="match status" value="1"/>
</dbReference>
<keyword evidence="3 6" id="KW-0812">Transmembrane</keyword>
<protein>
    <recommendedName>
        <fullName evidence="9">MFS transporter</fullName>
    </recommendedName>
</protein>
<dbReference type="InterPro" id="IPR036259">
    <property type="entry name" value="MFS_trans_sf"/>
</dbReference>
<evidence type="ECO:0000256" key="1">
    <source>
        <dbReference type="ARBA" id="ARBA00004141"/>
    </source>
</evidence>
<feature type="transmembrane region" description="Helical" evidence="6">
    <location>
        <begin position="291"/>
        <end position="308"/>
    </location>
</feature>
<dbReference type="Gene3D" id="1.20.1250.20">
    <property type="entry name" value="MFS general substrate transporter like domains"/>
    <property type="match status" value="1"/>
</dbReference>
<evidence type="ECO:0000256" key="2">
    <source>
        <dbReference type="ARBA" id="ARBA00022448"/>
    </source>
</evidence>
<dbReference type="InterPro" id="IPR004752">
    <property type="entry name" value="AmpG_permease/AT-1"/>
</dbReference>
<evidence type="ECO:0000256" key="5">
    <source>
        <dbReference type="ARBA" id="ARBA00023136"/>
    </source>
</evidence>
<organism evidence="7 8">
    <name type="scientific">Gilliamella apis</name>
    <dbReference type="NCBI Taxonomy" id="1970738"/>
    <lineage>
        <taxon>Bacteria</taxon>
        <taxon>Pseudomonadati</taxon>
        <taxon>Pseudomonadota</taxon>
        <taxon>Gammaproteobacteria</taxon>
        <taxon>Orbales</taxon>
        <taxon>Orbaceae</taxon>
        <taxon>Gilliamella</taxon>
    </lineage>
</organism>
<dbReference type="Pfam" id="PF07690">
    <property type="entry name" value="MFS_1"/>
    <property type="match status" value="1"/>
</dbReference>
<feature type="transmembrane region" description="Helical" evidence="6">
    <location>
        <begin position="179"/>
        <end position="201"/>
    </location>
</feature>
<dbReference type="PANTHER" id="PTHR12778">
    <property type="entry name" value="SOLUTE CARRIER FAMILY 33 ACETYL-COA TRANSPORTER -RELATED"/>
    <property type="match status" value="1"/>
</dbReference>
<gene>
    <name evidence="7" type="ORF">B6D06_06785</name>
</gene>
<feature type="transmembrane region" description="Helical" evidence="6">
    <location>
        <begin position="152"/>
        <end position="173"/>
    </location>
</feature>
<evidence type="ECO:0000313" key="8">
    <source>
        <dbReference type="Proteomes" id="UP000194968"/>
    </source>
</evidence>
<evidence type="ECO:0000256" key="3">
    <source>
        <dbReference type="ARBA" id="ARBA00022692"/>
    </source>
</evidence>
<accession>A0A242NTY1</accession>
<name>A0A242NTY1_9GAMM</name>
<feature type="transmembrane region" description="Helical" evidence="6">
    <location>
        <begin position="320"/>
        <end position="343"/>
    </location>
</feature>
<feature type="transmembrane region" description="Helical" evidence="6">
    <location>
        <begin position="259"/>
        <end position="279"/>
    </location>
</feature>
<dbReference type="Proteomes" id="UP000194968">
    <property type="component" value="Unassembled WGS sequence"/>
</dbReference>
<feature type="transmembrane region" description="Helical" evidence="6">
    <location>
        <begin position="381"/>
        <end position="399"/>
    </location>
</feature>
<evidence type="ECO:0000256" key="6">
    <source>
        <dbReference type="SAM" id="Phobius"/>
    </source>
</evidence>
<dbReference type="InterPro" id="IPR011701">
    <property type="entry name" value="MFS"/>
</dbReference>
<evidence type="ECO:0008006" key="9">
    <source>
        <dbReference type="Google" id="ProtNLM"/>
    </source>
</evidence>
<dbReference type="GO" id="GO:0022857">
    <property type="term" value="F:transmembrane transporter activity"/>
    <property type="evidence" value="ECO:0007669"/>
    <property type="project" value="InterPro"/>
</dbReference>
<dbReference type="OrthoDB" id="9787815at2"/>
<feature type="transmembrane region" description="Helical" evidence="6">
    <location>
        <begin position="111"/>
        <end position="131"/>
    </location>
</feature>
<proteinExistence type="predicted"/>
<dbReference type="GO" id="GO:0016020">
    <property type="term" value="C:membrane"/>
    <property type="evidence" value="ECO:0007669"/>
    <property type="project" value="UniProtKB-SubCell"/>
</dbReference>
<comment type="subcellular location">
    <subcellularLocation>
        <location evidence="1">Membrane</location>
        <topology evidence="1">Multi-pass membrane protein</topology>
    </subcellularLocation>
</comment>
<comment type="caution">
    <text evidence="7">The sequence shown here is derived from an EMBL/GenBank/DDBJ whole genome shotgun (WGS) entry which is preliminary data.</text>
</comment>
<keyword evidence="4 6" id="KW-1133">Transmembrane helix</keyword>
<reference evidence="7 8" key="1">
    <citation type="submission" date="2017-03" db="EMBL/GenBank/DDBJ databases">
        <title>Comparative genomics of honeybee gut symbionts reveal geographically distinct and subgroup specific antibiotic resistance.</title>
        <authorList>
            <person name="Ludvigsen J."/>
            <person name="Porcellato D."/>
            <person name="Labee-Lund T.M."/>
            <person name="Amdam G.V."/>
            <person name="Rudi K."/>
        </authorList>
    </citation>
    <scope>NUCLEOTIDE SEQUENCE [LARGE SCALE GENOMIC DNA]</scope>
    <source>
        <strain evidence="7 8">A-4-12</strain>
    </source>
</reference>
<evidence type="ECO:0000313" key="7">
    <source>
        <dbReference type="EMBL" id="OTQ49305.1"/>
    </source>
</evidence>